<dbReference type="GO" id="GO:0016020">
    <property type="term" value="C:membrane"/>
    <property type="evidence" value="ECO:0007669"/>
    <property type="project" value="InterPro"/>
</dbReference>
<dbReference type="PANTHER" id="PTHR11742">
    <property type="entry name" value="MANNOSYL-OLIGOSACCHARIDE ALPHA-1,2-MANNOSIDASE-RELATED"/>
    <property type="match status" value="1"/>
</dbReference>
<evidence type="ECO:0000256" key="10">
    <source>
        <dbReference type="SAM" id="Phobius"/>
    </source>
</evidence>
<evidence type="ECO:0000313" key="11">
    <source>
        <dbReference type="EMBL" id="PTB42878.1"/>
    </source>
</evidence>
<proteinExistence type="inferred from homology"/>
<dbReference type="InterPro" id="IPR050749">
    <property type="entry name" value="Glycosyl_Hydrolase_47"/>
</dbReference>
<evidence type="ECO:0000256" key="9">
    <source>
        <dbReference type="RuleBase" id="RU361193"/>
    </source>
</evidence>
<dbReference type="UniPathway" id="UPA00378"/>
<gene>
    <name evidence="11" type="ORF">M441DRAFT_25005</name>
</gene>
<keyword evidence="7" id="KW-0479">Metal-binding</keyword>
<keyword evidence="4 9" id="KW-0378">Hydrolase</keyword>
<comment type="cofactor">
    <cofactor evidence="1 7">
        <name>Ca(2+)</name>
        <dbReference type="ChEBI" id="CHEBI:29108"/>
    </cofactor>
</comment>
<dbReference type="GO" id="GO:0005975">
    <property type="term" value="P:carbohydrate metabolic process"/>
    <property type="evidence" value="ECO:0007669"/>
    <property type="project" value="InterPro"/>
</dbReference>
<evidence type="ECO:0000256" key="3">
    <source>
        <dbReference type="ARBA" id="ARBA00007658"/>
    </source>
</evidence>
<comment type="pathway">
    <text evidence="2">Protein modification; protein glycosylation.</text>
</comment>
<dbReference type="Pfam" id="PF01532">
    <property type="entry name" value="Glyco_hydro_47"/>
    <property type="match status" value="1"/>
</dbReference>
<keyword evidence="10" id="KW-0472">Membrane</keyword>
<feature type="active site" description="Proton donor" evidence="6">
    <location>
        <position position="182"/>
    </location>
</feature>
<organism evidence="11 12">
    <name type="scientific">Trichoderma asperellum (strain ATCC 204424 / CBS 433.97 / NBRC 101777)</name>
    <dbReference type="NCBI Taxonomy" id="1042311"/>
    <lineage>
        <taxon>Eukaryota</taxon>
        <taxon>Fungi</taxon>
        <taxon>Dikarya</taxon>
        <taxon>Ascomycota</taxon>
        <taxon>Pezizomycotina</taxon>
        <taxon>Sordariomycetes</taxon>
        <taxon>Hypocreomycetidae</taxon>
        <taxon>Hypocreales</taxon>
        <taxon>Hypocreaceae</taxon>
        <taxon>Trichoderma</taxon>
    </lineage>
</organism>
<keyword evidence="12" id="KW-1185">Reference proteome</keyword>
<dbReference type="EMBL" id="KZ679259">
    <property type="protein sequence ID" value="PTB42878.1"/>
    <property type="molecule type" value="Genomic_DNA"/>
</dbReference>
<dbReference type="GO" id="GO:0036503">
    <property type="term" value="P:ERAD pathway"/>
    <property type="evidence" value="ECO:0007669"/>
    <property type="project" value="UniProtKB-ARBA"/>
</dbReference>
<feature type="active site" evidence="6">
    <location>
        <position position="316"/>
    </location>
</feature>
<protein>
    <recommendedName>
        <fullName evidence="9">alpha-1,2-Mannosidase</fullName>
        <ecNumber evidence="9">3.2.1.-</ecNumber>
    </recommendedName>
</protein>
<keyword evidence="10" id="KW-1133">Transmembrane helix</keyword>
<feature type="active site" description="Proton donor" evidence="6">
    <location>
        <position position="430"/>
    </location>
</feature>
<feature type="transmembrane region" description="Helical" evidence="10">
    <location>
        <begin position="12"/>
        <end position="32"/>
    </location>
</feature>
<keyword evidence="9" id="KW-0326">Glycosidase</keyword>
<dbReference type="Proteomes" id="UP000240493">
    <property type="component" value="Unassembled WGS sequence"/>
</dbReference>
<dbReference type="STRING" id="1042311.A0A2T3ZDJ7"/>
<dbReference type="InterPro" id="IPR001382">
    <property type="entry name" value="Glyco_hydro_47"/>
</dbReference>
<dbReference type="PANTHER" id="PTHR11742:SF89">
    <property type="entry name" value="ALPHA-1,2-MANNOSIDASE"/>
    <property type="match status" value="1"/>
</dbReference>
<dbReference type="InterPro" id="IPR036026">
    <property type="entry name" value="Seven-hairpin_glycosidases"/>
</dbReference>
<keyword evidence="7" id="KW-0106">Calcium</keyword>
<dbReference type="GO" id="GO:0005783">
    <property type="term" value="C:endoplasmic reticulum"/>
    <property type="evidence" value="ECO:0007669"/>
    <property type="project" value="TreeGrafter"/>
</dbReference>
<comment type="similarity">
    <text evidence="3 9">Belongs to the glycosyl hydrolase 47 family.</text>
</comment>
<keyword evidence="10" id="KW-0812">Transmembrane</keyword>
<evidence type="ECO:0000313" key="12">
    <source>
        <dbReference type="Proteomes" id="UP000240493"/>
    </source>
</evidence>
<name>A0A2T3ZDJ7_TRIA4</name>
<evidence type="ECO:0000256" key="6">
    <source>
        <dbReference type="PIRSR" id="PIRSR601382-1"/>
    </source>
</evidence>
<evidence type="ECO:0000256" key="8">
    <source>
        <dbReference type="PIRSR" id="PIRSR601382-3"/>
    </source>
</evidence>
<dbReference type="GO" id="GO:0005509">
    <property type="term" value="F:calcium ion binding"/>
    <property type="evidence" value="ECO:0007669"/>
    <property type="project" value="InterPro"/>
</dbReference>
<evidence type="ECO:0000256" key="2">
    <source>
        <dbReference type="ARBA" id="ARBA00004922"/>
    </source>
</evidence>
<dbReference type="PRINTS" id="PR00747">
    <property type="entry name" value="GLYHDRLASE47"/>
</dbReference>
<feature type="binding site" evidence="7">
    <location>
        <position position="562"/>
    </location>
    <ligand>
        <name>Ca(2+)</name>
        <dbReference type="ChEBI" id="CHEBI:29108"/>
    </ligand>
</feature>
<evidence type="ECO:0000256" key="7">
    <source>
        <dbReference type="PIRSR" id="PIRSR601382-2"/>
    </source>
</evidence>
<dbReference type="Gene3D" id="1.50.10.10">
    <property type="match status" value="1"/>
</dbReference>
<sequence>MGIFNGISLPRRVARLVLFSGILLAAFTIYYLSSDISLDLSPAKPTEPVFVPSSFDWTTVKQHHGVADIKPLPTSKPNALPRIQADASVFKHTAVNEKRRNAVRVVFKRSYDAYRKHAWMRDELTPVSGSAKDPFGGWAATLVDALDTMWIMGFKDEFVEAATAVGALDWSVTDSTAANMFETTIRHLGGLLSAYDLSGERVLLRKAVELGEMLYMGFDTPNRMPGFWLDFEKAKKGKLIAGTNDPSASPCSLSMEFTRLSQLTGDSKFFDATDRITRFLERTQNDTKLPGMWPVTINFQSETVGDSSFTLGALADSLYEYLPKMHALLGGVDESYEKMYRGAMDAAVQNLLFRPMVPDLDDILFSGEFRAGRSNGGLDADSQHLTCFVGGMFAVGGRLFQIDEHVSIGERLARGCGWAYGQFPTGIMPEIFGMVPCKSLDSCEWDEERWQRLGSKSMPKGFTHARDKRYILRPEAIESLFVLYRVTGKSDLQDIAWSMFEAIMKATETDLANSAIEDVTVSGPTRKLDSMESFWLAETLKYFYLIFSPPDVISLDEYVLNTEAHPLKRPRVGLR</sequence>
<evidence type="ECO:0000256" key="5">
    <source>
        <dbReference type="ARBA" id="ARBA00023157"/>
    </source>
</evidence>
<dbReference type="InterPro" id="IPR012341">
    <property type="entry name" value="6hp_glycosidase-like_sf"/>
</dbReference>
<dbReference type="AlphaFoldDB" id="A0A2T3ZDJ7"/>
<evidence type="ECO:0000256" key="4">
    <source>
        <dbReference type="ARBA" id="ARBA00022801"/>
    </source>
</evidence>
<feature type="disulfide bond" evidence="8">
    <location>
        <begin position="387"/>
        <end position="416"/>
    </location>
</feature>
<dbReference type="FunFam" id="1.50.10.10:FF:000037">
    <property type="entry name" value="alpha-1,2-Mannosidase"/>
    <property type="match status" value="1"/>
</dbReference>
<evidence type="ECO:0000256" key="1">
    <source>
        <dbReference type="ARBA" id="ARBA00001913"/>
    </source>
</evidence>
<accession>A0A2T3ZDJ7</accession>
<keyword evidence="5 8" id="KW-1015">Disulfide bond</keyword>
<reference evidence="11 12" key="1">
    <citation type="submission" date="2016-07" db="EMBL/GenBank/DDBJ databases">
        <title>Multiple horizontal gene transfer events from other fungi enriched the ability of initially mycotrophic Trichoderma (Ascomycota) to feed on dead plant biomass.</title>
        <authorList>
            <consortium name="DOE Joint Genome Institute"/>
            <person name="Aerts A."/>
            <person name="Atanasova L."/>
            <person name="Chenthamara K."/>
            <person name="Zhang J."/>
            <person name="Grujic M."/>
            <person name="Henrissat B."/>
            <person name="Kuo A."/>
            <person name="Salamov A."/>
            <person name="Lipzen A."/>
            <person name="Labutti K."/>
            <person name="Barry K."/>
            <person name="Miao Y."/>
            <person name="Rahimi M.J."/>
            <person name="Shen Q."/>
            <person name="Grigoriev I.V."/>
            <person name="Kubicek C.P."/>
            <person name="Druzhinina I.S."/>
        </authorList>
    </citation>
    <scope>NUCLEOTIDE SEQUENCE [LARGE SCALE GENOMIC DNA]</scope>
    <source>
        <strain evidence="11 12">CBS 433.97</strain>
    </source>
</reference>
<feature type="active site" evidence="6">
    <location>
        <position position="475"/>
    </location>
</feature>
<dbReference type="OrthoDB" id="8118055at2759"/>
<dbReference type="SUPFAM" id="SSF48225">
    <property type="entry name" value="Seven-hairpin glycosidases"/>
    <property type="match status" value="1"/>
</dbReference>
<dbReference type="EC" id="3.2.1.-" evidence="9"/>
<dbReference type="GO" id="GO:0004571">
    <property type="term" value="F:mannosyl-oligosaccharide 1,2-alpha-mannosidase activity"/>
    <property type="evidence" value="ECO:0007669"/>
    <property type="project" value="InterPro"/>
</dbReference>